<dbReference type="Gene3D" id="3.30.200.20">
    <property type="entry name" value="Phosphorylase Kinase, domain 1"/>
    <property type="match status" value="1"/>
</dbReference>
<dbReference type="Proteomes" id="UP000281594">
    <property type="component" value="Unassembled WGS sequence"/>
</dbReference>
<dbReference type="Pfam" id="PF00069">
    <property type="entry name" value="Pkinase"/>
    <property type="match status" value="1"/>
</dbReference>
<evidence type="ECO:0000256" key="3">
    <source>
        <dbReference type="ARBA" id="ARBA00022679"/>
    </source>
</evidence>
<evidence type="ECO:0000256" key="4">
    <source>
        <dbReference type="ARBA" id="ARBA00022741"/>
    </source>
</evidence>
<feature type="region of interest" description="Disordered" evidence="8">
    <location>
        <begin position="252"/>
        <end position="420"/>
    </location>
</feature>
<protein>
    <recommendedName>
        <fullName evidence="1">non-specific serine/threonine protein kinase</fullName>
        <ecNumber evidence="1">2.7.11.1</ecNumber>
    </recommendedName>
</protein>
<evidence type="ECO:0000256" key="8">
    <source>
        <dbReference type="SAM" id="MobiDB-lite"/>
    </source>
</evidence>
<keyword evidence="2" id="KW-0723">Serine/threonine-protein kinase</keyword>
<feature type="binding site" evidence="7">
    <location>
        <position position="41"/>
    </location>
    <ligand>
        <name>ATP</name>
        <dbReference type="ChEBI" id="CHEBI:30616"/>
    </ligand>
</feature>
<sequence length="631" mass="68013">MSDEGHLIAGRYRLVEKIGRGGMGEVWRAEDELLGRQVAVKQLYVSPHLADDELTTLHERTRREARSAARITHPNVVVVHDVVDHHGLPCIVMEYVPSTTLADLLKDGGRVSPDEAARIGRGMIAALRAAHAAGVLHRDVKPGNVLLGPEGRVVLTDFGIAMATGTSTLTKTGEVVGSIDYIAPERVRGRKPGPASDLWALGATLYQAVEGRPPFRKATAIETGYAIAVDPLDPPVRAGALTPLIESLLAKEPELRPTAEETERTLRLPASEPETSSLQTPPLDTTTKNPPLDATMNLSTRRDSGTGSDRATGTDAHAAPNAPTTPTPYQHTTHTPSTPHNTTSTPHNATSTPHNPLNASHTPSTPHPSDPRLPSHPPGTGNTPGVQHTPPTATPFTASTPSMTAQTPVPPPPPAPARKSRKAVWTAAATSLAVVAVAGGIYVFGLDHDNGGGNGGGSSASGNPSAPVTKPYTPPSGYHIVKEKKFGFSLPIPDGWTRQEQNDPDGNTVDRTQEVRYLDPNGLAGFRINVLDFASGNQVQHFEDLEVAFKDKREYPIYERLRLQETKYQGMPAAIWEFKFRGEVRMFRAIDLGFGNEGDKEYAIYLSAPDADWSTYRPIFDEVRDGFRIIK</sequence>
<dbReference type="Gene3D" id="3.40.1000.10">
    <property type="entry name" value="Mog1/PsbP, alpha/beta/alpha sandwich"/>
    <property type="match status" value="1"/>
</dbReference>
<dbReference type="SMART" id="SM00220">
    <property type="entry name" value="S_TKc"/>
    <property type="match status" value="1"/>
</dbReference>
<feature type="compositionally biased region" description="Basic and acidic residues" evidence="8">
    <location>
        <begin position="252"/>
        <end position="266"/>
    </location>
</feature>
<keyword evidence="9" id="KW-1133">Transmembrane helix</keyword>
<keyword evidence="9" id="KW-0472">Membrane</keyword>
<dbReference type="AlphaFoldDB" id="A0A0A0NIT3"/>
<evidence type="ECO:0000259" key="10">
    <source>
        <dbReference type="PROSITE" id="PS50011"/>
    </source>
</evidence>
<feature type="compositionally biased region" description="Polar residues" evidence="8">
    <location>
        <begin position="273"/>
        <end position="289"/>
    </location>
</feature>
<feature type="transmembrane region" description="Helical" evidence="9">
    <location>
        <begin position="423"/>
        <end position="444"/>
    </location>
</feature>
<keyword evidence="6 7" id="KW-0067">ATP-binding</keyword>
<comment type="caution">
    <text evidence="11">The sequence shown here is derived from an EMBL/GenBank/DDBJ whole genome shotgun (WGS) entry which is preliminary data.</text>
</comment>
<evidence type="ECO:0000256" key="6">
    <source>
        <dbReference type="ARBA" id="ARBA00022840"/>
    </source>
</evidence>
<feature type="region of interest" description="Disordered" evidence="8">
    <location>
        <begin position="454"/>
        <end position="476"/>
    </location>
</feature>
<evidence type="ECO:0000256" key="1">
    <source>
        <dbReference type="ARBA" id="ARBA00012513"/>
    </source>
</evidence>
<name>A0A0A0NIT3_STRRN</name>
<dbReference type="GO" id="GO:0005524">
    <property type="term" value="F:ATP binding"/>
    <property type="evidence" value="ECO:0007669"/>
    <property type="project" value="UniProtKB-UniRule"/>
</dbReference>
<keyword evidence="5" id="KW-0418">Kinase</keyword>
<dbReference type="Gene3D" id="1.10.510.10">
    <property type="entry name" value="Transferase(Phosphotransferase) domain 1"/>
    <property type="match status" value="1"/>
</dbReference>
<dbReference type="PANTHER" id="PTHR43289:SF6">
    <property type="entry name" value="SERINE_THREONINE-PROTEIN KINASE NEKL-3"/>
    <property type="match status" value="1"/>
</dbReference>
<dbReference type="PROSITE" id="PS50011">
    <property type="entry name" value="PROTEIN_KINASE_DOM"/>
    <property type="match status" value="1"/>
</dbReference>
<keyword evidence="9" id="KW-0812">Transmembrane</keyword>
<dbReference type="PANTHER" id="PTHR43289">
    <property type="entry name" value="MITOGEN-ACTIVATED PROTEIN KINASE KINASE KINASE 20-RELATED"/>
    <property type="match status" value="1"/>
</dbReference>
<dbReference type="GO" id="GO:0004674">
    <property type="term" value="F:protein serine/threonine kinase activity"/>
    <property type="evidence" value="ECO:0007669"/>
    <property type="project" value="UniProtKB-KW"/>
</dbReference>
<evidence type="ECO:0000256" key="9">
    <source>
        <dbReference type="SAM" id="Phobius"/>
    </source>
</evidence>
<dbReference type="InterPro" id="IPR008271">
    <property type="entry name" value="Ser/Thr_kinase_AS"/>
</dbReference>
<dbReference type="InterPro" id="IPR011009">
    <property type="entry name" value="Kinase-like_dom_sf"/>
</dbReference>
<evidence type="ECO:0000256" key="7">
    <source>
        <dbReference type="PROSITE-ProRule" id="PRU10141"/>
    </source>
</evidence>
<accession>A0A0A0NIT3</accession>
<organism evidence="11 12">
    <name type="scientific">Streptomyces rapamycinicus (strain ATCC 29253 / DSM 41530 / NRRL 5491 / AYB-994)</name>
    <name type="common">Streptomyces hygroscopicus (strain ATCC 29253)</name>
    <dbReference type="NCBI Taxonomy" id="1343740"/>
    <lineage>
        <taxon>Bacteria</taxon>
        <taxon>Bacillati</taxon>
        <taxon>Actinomycetota</taxon>
        <taxon>Actinomycetes</taxon>
        <taxon>Kitasatosporales</taxon>
        <taxon>Streptomycetaceae</taxon>
        <taxon>Streptomyces</taxon>
        <taxon>Streptomyces violaceusniger group</taxon>
    </lineage>
</organism>
<feature type="compositionally biased region" description="Low complexity" evidence="8">
    <location>
        <begin position="314"/>
        <end position="364"/>
    </location>
</feature>
<evidence type="ECO:0000313" key="12">
    <source>
        <dbReference type="Proteomes" id="UP000281594"/>
    </source>
</evidence>
<evidence type="ECO:0000313" key="11">
    <source>
        <dbReference type="EMBL" id="RLV79765.1"/>
    </source>
</evidence>
<dbReference type="PROSITE" id="PS00107">
    <property type="entry name" value="PROTEIN_KINASE_ATP"/>
    <property type="match status" value="1"/>
</dbReference>
<reference evidence="11 12" key="1">
    <citation type="journal article" date="2018" name="J. Biol. Chem.">
        <title>Discovery of the actinoplanic acid pathway in Streptomyces rapamycinicus reveals a genetically conserved synergism with rapamycin.</title>
        <authorList>
            <person name="Mrak P."/>
            <person name="Krastel P."/>
            <person name="Pivk Lukancic P."/>
            <person name="Tao J."/>
            <person name="Pistorius D."/>
            <person name="Moore C.M."/>
        </authorList>
    </citation>
    <scope>NUCLEOTIDE SEQUENCE [LARGE SCALE GENOMIC DNA]</scope>
    <source>
        <strain evidence="11 12">NRRL 5491</strain>
    </source>
</reference>
<proteinExistence type="predicted"/>
<feature type="domain" description="Protein kinase" evidence="10">
    <location>
        <begin position="12"/>
        <end position="268"/>
    </location>
</feature>
<feature type="compositionally biased region" description="Low complexity" evidence="8">
    <location>
        <begin position="389"/>
        <end position="405"/>
    </location>
</feature>
<dbReference type="EMBL" id="QYCY01000001">
    <property type="protein sequence ID" value="RLV79765.1"/>
    <property type="molecule type" value="Genomic_DNA"/>
</dbReference>
<evidence type="ECO:0000256" key="5">
    <source>
        <dbReference type="ARBA" id="ARBA00022777"/>
    </source>
</evidence>
<dbReference type="PROSITE" id="PS00108">
    <property type="entry name" value="PROTEIN_KINASE_ST"/>
    <property type="match status" value="1"/>
</dbReference>
<dbReference type="InterPro" id="IPR000719">
    <property type="entry name" value="Prot_kinase_dom"/>
</dbReference>
<dbReference type="STRING" id="1343740.M271_28305"/>
<keyword evidence="3" id="KW-0808">Transferase</keyword>
<gene>
    <name evidence="11" type="ORF">D3C57_115310</name>
</gene>
<dbReference type="CDD" id="cd14014">
    <property type="entry name" value="STKc_PknB_like"/>
    <property type="match status" value="1"/>
</dbReference>
<keyword evidence="4 7" id="KW-0547">Nucleotide-binding</keyword>
<dbReference type="HOGENOM" id="CLU_000288_63_44_11"/>
<dbReference type="InterPro" id="IPR017441">
    <property type="entry name" value="Protein_kinase_ATP_BS"/>
</dbReference>
<dbReference type="EC" id="2.7.11.1" evidence="1"/>
<dbReference type="SUPFAM" id="SSF56112">
    <property type="entry name" value="Protein kinase-like (PK-like)"/>
    <property type="match status" value="1"/>
</dbReference>
<dbReference type="KEGG" id="src:M271_28305"/>
<evidence type="ECO:0000256" key="2">
    <source>
        <dbReference type="ARBA" id="ARBA00022527"/>
    </source>
</evidence>
<dbReference type="RefSeq" id="WP_020870579.1">
    <property type="nucleotide sequence ID" value="NC_022785.1"/>
</dbReference>
<dbReference type="eggNOG" id="COG0515">
    <property type="taxonomic scope" value="Bacteria"/>
</dbReference>